<evidence type="ECO:0000259" key="4">
    <source>
        <dbReference type="Pfam" id="PF13840"/>
    </source>
</evidence>
<dbReference type="InterPro" id="IPR026249">
    <property type="entry name" value="CASTOR_fam"/>
</dbReference>
<accession>A0AAZ3PVM4</accession>
<comment type="subcellular location">
    <subcellularLocation>
        <location evidence="1">Cytoplasm</location>
        <location evidence="1">Cytosol</location>
    </subcellularLocation>
</comment>
<dbReference type="GO" id="GO:0005829">
    <property type="term" value="C:cytosol"/>
    <property type="evidence" value="ECO:0007669"/>
    <property type="project" value="UniProtKB-SubCell"/>
</dbReference>
<dbReference type="FunFam" id="3.30.2130.10:FF:000003">
    <property type="entry name" value="Cytosolic arginine sensor for mTORC1 subunit 1"/>
    <property type="match status" value="1"/>
</dbReference>
<dbReference type="InterPro" id="IPR027795">
    <property type="entry name" value="CASTOR_ACT_dom"/>
</dbReference>
<proteinExistence type="inferred from homology"/>
<dbReference type="AlphaFoldDB" id="A0AAZ3PVM4"/>
<reference evidence="7" key="3">
    <citation type="submission" date="2025-09" db="UniProtKB">
        <authorList>
            <consortium name="Ensembl"/>
        </authorList>
    </citation>
    <scope>IDENTIFICATION</scope>
</reference>
<feature type="domain" description="CASTOR ACT" evidence="4">
    <location>
        <begin position="224"/>
        <end position="274"/>
    </location>
</feature>
<feature type="domain" description="CASTOR1 N-terminal" evidence="5">
    <location>
        <begin position="9"/>
        <end position="69"/>
    </location>
</feature>
<dbReference type="InterPro" id="IPR049479">
    <property type="entry name" value="CASTOR1_ACT-like"/>
</dbReference>
<keyword evidence="8" id="KW-1185">Reference proteome</keyword>
<dbReference type="GO" id="GO:1904262">
    <property type="term" value="P:negative regulation of TORC1 signaling"/>
    <property type="evidence" value="ECO:0007669"/>
    <property type="project" value="TreeGrafter"/>
</dbReference>
<dbReference type="Ensembl" id="ENSOTST00005177010.1">
    <property type="protein sequence ID" value="ENSOTSP00005120295.1"/>
    <property type="gene ID" value="ENSOTSG00005075610.1"/>
</dbReference>
<evidence type="ECO:0000313" key="8">
    <source>
        <dbReference type="Proteomes" id="UP000694402"/>
    </source>
</evidence>
<dbReference type="InterPro" id="IPR045865">
    <property type="entry name" value="ACT-like_dom_sf"/>
</dbReference>
<dbReference type="InterPro" id="IPR040778">
    <property type="entry name" value="CASTOR1_N"/>
</dbReference>
<dbReference type="PRINTS" id="PR02078">
    <property type="entry name" value="GATSLIKEFMLY"/>
</dbReference>
<comment type="similarity">
    <text evidence="2">Belongs to the GATS family.</text>
</comment>
<reference evidence="8" key="1">
    <citation type="journal article" date="2018" name="PLoS ONE">
        <title>Chinook salmon (Oncorhynchus tshawytscha) genome and transcriptome.</title>
        <authorList>
            <person name="Christensen K.A."/>
            <person name="Leong J.S."/>
            <person name="Sakhrani D."/>
            <person name="Biagi C.A."/>
            <person name="Minkley D.R."/>
            <person name="Withler R.E."/>
            <person name="Rondeau E.B."/>
            <person name="Koop B.F."/>
            <person name="Devlin R.H."/>
        </authorList>
    </citation>
    <scope>NUCLEOTIDE SEQUENCE [LARGE SCALE GENOMIC DNA]</scope>
</reference>
<dbReference type="Gene3D" id="3.30.2130.10">
    <property type="entry name" value="VC0802-like"/>
    <property type="match status" value="2"/>
</dbReference>
<dbReference type="Pfam" id="PF21389">
    <property type="entry name" value="CASTOR1_ACT-like"/>
    <property type="match status" value="1"/>
</dbReference>
<name>A0AAZ3PVM4_ONCTS</name>
<evidence type="ECO:0008006" key="9">
    <source>
        <dbReference type="Google" id="ProtNLM"/>
    </source>
</evidence>
<sequence length="304" mass="33133">MELHILEHSLKVASIAKEGIQICTHGLIKLAFLPSKTRCKFFSLTETPEDYTLIVDEEGFKELPESEHLSVAEATWLALNVVSGGGSTTNSQPIGVTKIAKSVIAPLADHNISVFMLSTYQTDFILVRERDLPMVMHTLSSEFTLMRVVNGETVAANSLGVTNGFVKPKLVPRPIIHPLSSPSNMFCVTSLDPDTLPSVATLLMDVMFYSGGFPNNVLFTSASGELWKMVRIGGQPLGFDECGIVAQISEPLATADIPAYYISTFKFDHALVSDGLQLSTLFVSLSLSVCMVNCRGQFKLELLE</sequence>
<keyword evidence="3" id="KW-0963">Cytoplasm</keyword>
<dbReference type="SUPFAM" id="SSF55021">
    <property type="entry name" value="ACT-like"/>
    <property type="match status" value="2"/>
</dbReference>
<evidence type="ECO:0000313" key="7">
    <source>
        <dbReference type="Ensembl" id="ENSOTSP00005120295.1"/>
    </source>
</evidence>
<evidence type="ECO:0000256" key="2">
    <source>
        <dbReference type="ARBA" id="ARBA00006827"/>
    </source>
</evidence>
<reference evidence="7" key="2">
    <citation type="submission" date="2025-08" db="UniProtKB">
        <authorList>
            <consortium name="Ensembl"/>
        </authorList>
    </citation>
    <scope>IDENTIFICATION</scope>
</reference>
<feature type="domain" description="Cytosolic arginine sensor for mTORC1 subunit 1/2 ACT-like" evidence="6">
    <location>
        <begin position="177"/>
        <end position="215"/>
    </location>
</feature>
<dbReference type="PANTHER" id="PTHR31131:SF2">
    <property type="entry name" value="CYTOSOLIC ARGININE SENSOR FOR MTORC1 SUBUNIT 2"/>
    <property type="match status" value="1"/>
</dbReference>
<dbReference type="Proteomes" id="UP000694402">
    <property type="component" value="Unassembled WGS sequence"/>
</dbReference>
<dbReference type="Pfam" id="PF18700">
    <property type="entry name" value="Castor1_N"/>
    <property type="match status" value="1"/>
</dbReference>
<evidence type="ECO:0000256" key="1">
    <source>
        <dbReference type="ARBA" id="ARBA00004514"/>
    </source>
</evidence>
<evidence type="ECO:0000259" key="6">
    <source>
        <dbReference type="Pfam" id="PF21389"/>
    </source>
</evidence>
<protein>
    <recommendedName>
        <fullName evidence="9">Cytosolic arginine sensor for mTORC1 subunit 2</fullName>
    </recommendedName>
</protein>
<dbReference type="GeneTree" id="ENSGT00390000006208"/>
<feature type="domain" description="CASTOR ACT" evidence="4">
    <location>
        <begin position="72"/>
        <end position="140"/>
    </location>
</feature>
<dbReference type="InterPro" id="IPR051719">
    <property type="entry name" value="CASTOR_mTORC1"/>
</dbReference>
<dbReference type="Pfam" id="PF13840">
    <property type="entry name" value="ACT_7"/>
    <property type="match status" value="2"/>
</dbReference>
<evidence type="ECO:0000259" key="5">
    <source>
        <dbReference type="Pfam" id="PF18700"/>
    </source>
</evidence>
<organism evidence="7 8">
    <name type="scientific">Oncorhynchus tshawytscha</name>
    <name type="common">Chinook salmon</name>
    <name type="synonym">Salmo tshawytscha</name>
    <dbReference type="NCBI Taxonomy" id="74940"/>
    <lineage>
        <taxon>Eukaryota</taxon>
        <taxon>Metazoa</taxon>
        <taxon>Chordata</taxon>
        <taxon>Craniata</taxon>
        <taxon>Vertebrata</taxon>
        <taxon>Euteleostomi</taxon>
        <taxon>Actinopterygii</taxon>
        <taxon>Neopterygii</taxon>
        <taxon>Teleostei</taxon>
        <taxon>Protacanthopterygii</taxon>
        <taxon>Salmoniformes</taxon>
        <taxon>Salmonidae</taxon>
        <taxon>Salmoninae</taxon>
        <taxon>Oncorhynchus</taxon>
    </lineage>
</organism>
<dbReference type="PANTHER" id="PTHR31131">
    <property type="entry name" value="CHROMOSOME 1, WHOLE GENOME SHOTGUN SEQUENCE"/>
    <property type="match status" value="1"/>
</dbReference>
<gene>
    <name evidence="7" type="primary">CASTOR2</name>
</gene>
<evidence type="ECO:0000256" key="3">
    <source>
        <dbReference type="ARBA" id="ARBA00022490"/>
    </source>
</evidence>